<reference evidence="9" key="1">
    <citation type="submission" date="2021-06" db="EMBL/GenBank/DDBJ databases">
        <authorList>
            <person name="Kallberg Y."/>
            <person name="Tangrot J."/>
            <person name="Rosling A."/>
        </authorList>
    </citation>
    <scope>NUCLEOTIDE SEQUENCE</scope>
    <source>
        <strain evidence="9">87-6 pot B 2015</strain>
    </source>
</reference>
<gene>
    <name evidence="9" type="ORF">FMOSSE_LOCUS1705</name>
</gene>
<dbReference type="GO" id="GO:0051123">
    <property type="term" value="P:RNA polymerase II preinitiation complex assembly"/>
    <property type="evidence" value="ECO:0007669"/>
    <property type="project" value="TreeGrafter"/>
</dbReference>
<dbReference type="Pfam" id="PF07571">
    <property type="entry name" value="TAF6_C"/>
    <property type="match status" value="1"/>
</dbReference>
<dbReference type="EMBL" id="CAJVPP010000199">
    <property type="protein sequence ID" value="CAG8454458.1"/>
    <property type="molecule type" value="Genomic_DNA"/>
</dbReference>
<organism evidence="9 10">
    <name type="scientific">Funneliformis mosseae</name>
    <name type="common">Endomycorrhizal fungus</name>
    <name type="synonym">Glomus mosseae</name>
    <dbReference type="NCBI Taxonomy" id="27381"/>
    <lineage>
        <taxon>Eukaryota</taxon>
        <taxon>Fungi</taxon>
        <taxon>Fungi incertae sedis</taxon>
        <taxon>Mucoromycota</taxon>
        <taxon>Glomeromycotina</taxon>
        <taxon>Glomeromycetes</taxon>
        <taxon>Glomerales</taxon>
        <taxon>Glomeraceae</taxon>
        <taxon>Funneliformis</taxon>
    </lineage>
</organism>
<accession>A0A9N8YTA9</accession>
<keyword evidence="5" id="KW-0539">Nucleus</keyword>
<feature type="domain" description="TATA box binding protein associated factor (TAF) histone-like fold" evidence="8">
    <location>
        <begin position="88"/>
        <end position="152"/>
    </location>
</feature>
<dbReference type="CDD" id="cd22931">
    <property type="entry name" value="HFD_TAF6"/>
    <property type="match status" value="1"/>
</dbReference>
<dbReference type="SUPFAM" id="SSF48371">
    <property type="entry name" value="ARM repeat"/>
    <property type="match status" value="1"/>
</dbReference>
<keyword evidence="3" id="KW-0805">Transcription regulation</keyword>
<dbReference type="GO" id="GO:0000124">
    <property type="term" value="C:SAGA complex"/>
    <property type="evidence" value="ECO:0007669"/>
    <property type="project" value="InterPro"/>
</dbReference>
<evidence type="ECO:0000313" key="10">
    <source>
        <dbReference type="Proteomes" id="UP000789375"/>
    </source>
</evidence>
<dbReference type="GO" id="GO:0046695">
    <property type="term" value="C:SLIK (SAGA-like) complex"/>
    <property type="evidence" value="ECO:0007669"/>
    <property type="project" value="InterPro"/>
</dbReference>
<proteinExistence type="inferred from homology"/>
<dbReference type="PANTHER" id="PTHR10221:SF9">
    <property type="entry name" value="TRANSCRIPTION INITIATION FACTOR TFIID SUBUNIT 6"/>
    <property type="match status" value="1"/>
</dbReference>
<evidence type="ECO:0000259" key="8">
    <source>
        <dbReference type="SMART" id="SM00803"/>
    </source>
</evidence>
<dbReference type="Gene3D" id="1.25.40.770">
    <property type="entry name" value="TAF6, C-terminal HEAT repeat domain"/>
    <property type="match status" value="1"/>
</dbReference>
<comment type="subcellular location">
    <subcellularLocation>
        <location evidence="1">Nucleus</location>
    </subcellularLocation>
</comment>
<dbReference type="InterPro" id="IPR011442">
    <property type="entry name" value="TAF6_C"/>
</dbReference>
<evidence type="ECO:0000256" key="5">
    <source>
        <dbReference type="ARBA" id="ARBA00023242"/>
    </source>
</evidence>
<dbReference type="PANTHER" id="PTHR10221">
    <property type="entry name" value="TRANSCRIPTION INITIATION FACTOR TFIID SUBUNIT 6"/>
    <property type="match status" value="1"/>
</dbReference>
<dbReference type="GO" id="GO:0046982">
    <property type="term" value="F:protein heterodimerization activity"/>
    <property type="evidence" value="ECO:0007669"/>
    <property type="project" value="InterPro"/>
</dbReference>
<comment type="caution">
    <text evidence="9">The sequence shown here is derived from an EMBL/GenBank/DDBJ whole genome shotgun (WGS) entry which is preliminary data.</text>
</comment>
<dbReference type="InterPro" id="IPR009072">
    <property type="entry name" value="Histone-fold"/>
</dbReference>
<dbReference type="InterPro" id="IPR037796">
    <property type="entry name" value="TAF6"/>
</dbReference>
<dbReference type="Gene3D" id="1.10.20.10">
    <property type="entry name" value="Histone, subunit A"/>
    <property type="match status" value="1"/>
</dbReference>
<sequence>MDRLIHQANPCPAQKFNRNVRNNMASSNSNVETHNELLSNKAYSPRQPIINNKAELYKCHNKKIKQGQYYSLIMKSSAPYKRLLRMNGIFSKDTIKITAETVGVTNLKDTVASALAHDVEYRVHEIIQEANKFMRHSKRTRLTGEDINNALRVRNVDVNDEWEFENVISSAMPRVPTDISFSAHWLAVDGVQPSIPHNPVPLPPPEEASKTEVRKKNIPQSDDLQIKAGLPVTNNVEVKPLIQHVLSMEHQMFYERVTKAMRSEEIKDSKTKIAVLHSLEHDTGLAQLLPYFISFICEQIGIHVKKNFNVLEPMLKMAEALINNKSLFLEPHLHNLMPAILTCVVRRKLGLSMGDKHWSLRELAARILAKICDRYGASYNTLQPRITRNLMSCFMDTSKSLFTHYGCIVAMGALGREVIRSILVPNLKTYGDLLSSCANDPDQIKRDAATKCYNTIVDILAKLKETVDPLIDIELQETPNLHERLENKIGKFFADGVLRQIGDDHIIMAIINS</sequence>
<dbReference type="Pfam" id="PF02969">
    <property type="entry name" value="TAF"/>
    <property type="match status" value="1"/>
</dbReference>
<dbReference type="InterPro" id="IPR016024">
    <property type="entry name" value="ARM-type_fold"/>
</dbReference>
<dbReference type="GO" id="GO:0003713">
    <property type="term" value="F:transcription coactivator activity"/>
    <property type="evidence" value="ECO:0007669"/>
    <property type="project" value="TreeGrafter"/>
</dbReference>
<dbReference type="GO" id="GO:0005669">
    <property type="term" value="C:transcription factor TFIID complex"/>
    <property type="evidence" value="ECO:0007669"/>
    <property type="project" value="InterPro"/>
</dbReference>
<dbReference type="AlphaFoldDB" id="A0A9N8YTA9"/>
<protein>
    <recommendedName>
        <fullName evidence="6">TBP-associated factor 6</fullName>
    </recommendedName>
    <alternativeName>
        <fullName evidence="7">Transcription initiation factor TFIID subunit 6</fullName>
    </alternativeName>
</protein>
<dbReference type="SMART" id="SM00803">
    <property type="entry name" value="TAF"/>
    <property type="match status" value="1"/>
</dbReference>
<dbReference type="FunFam" id="1.10.20.10:FF:000033">
    <property type="entry name" value="Transcription initiation factor TFIID complex subunit"/>
    <property type="match status" value="1"/>
</dbReference>
<dbReference type="FunFam" id="1.25.40.770:FF:000001">
    <property type="entry name" value="Transcription initiation factor TFIID subunit 6"/>
    <property type="match status" value="1"/>
</dbReference>
<comment type="similarity">
    <text evidence="2">Belongs to the TAF6 family.</text>
</comment>
<dbReference type="InterPro" id="IPR046344">
    <property type="entry name" value="TAF6_C_sf"/>
</dbReference>
<evidence type="ECO:0000256" key="3">
    <source>
        <dbReference type="ARBA" id="ARBA00023015"/>
    </source>
</evidence>
<keyword evidence="4" id="KW-0804">Transcription</keyword>
<evidence type="ECO:0000313" key="9">
    <source>
        <dbReference type="EMBL" id="CAG8454458.1"/>
    </source>
</evidence>
<evidence type="ECO:0000256" key="2">
    <source>
        <dbReference type="ARBA" id="ARBA00007688"/>
    </source>
</evidence>
<evidence type="ECO:0000256" key="4">
    <source>
        <dbReference type="ARBA" id="ARBA00023163"/>
    </source>
</evidence>
<dbReference type="GO" id="GO:0016251">
    <property type="term" value="F:RNA polymerase II general transcription initiation factor activity"/>
    <property type="evidence" value="ECO:0007669"/>
    <property type="project" value="InterPro"/>
</dbReference>
<dbReference type="InterPro" id="IPR004823">
    <property type="entry name" value="TAF_TATA-bd_Histone-like_dom"/>
</dbReference>
<dbReference type="GO" id="GO:0006325">
    <property type="term" value="P:chromatin organization"/>
    <property type="evidence" value="ECO:0007669"/>
    <property type="project" value="UniProtKB-ARBA"/>
</dbReference>
<dbReference type="SUPFAM" id="SSF47113">
    <property type="entry name" value="Histone-fold"/>
    <property type="match status" value="1"/>
</dbReference>
<name>A0A9N8YTA9_FUNMO</name>
<keyword evidence="10" id="KW-1185">Reference proteome</keyword>
<evidence type="ECO:0000256" key="1">
    <source>
        <dbReference type="ARBA" id="ARBA00004123"/>
    </source>
</evidence>
<dbReference type="CDD" id="cd08050">
    <property type="entry name" value="TAF6C"/>
    <property type="match status" value="1"/>
</dbReference>
<evidence type="ECO:0000256" key="7">
    <source>
        <dbReference type="ARBA" id="ARBA00093655"/>
    </source>
</evidence>
<dbReference type="Proteomes" id="UP000789375">
    <property type="component" value="Unassembled WGS sequence"/>
</dbReference>
<evidence type="ECO:0000256" key="6">
    <source>
        <dbReference type="ARBA" id="ARBA00076308"/>
    </source>
</evidence>